<keyword evidence="5" id="KW-0238">DNA-binding</keyword>
<evidence type="ECO:0000256" key="6">
    <source>
        <dbReference type="ARBA" id="ARBA00023235"/>
    </source>
</evidence>
<comment type="similarity">
    <text evidence="2">Belongs to the type IA topoisomerase family.</text>
</comment>
<dbReference type="SMART" id="SM00493">
    <property type="entry name" value="TOPRIM"/>
    <property type="match status" value="1"/>
</dbReference>
<dbReference type="AlphaFoldDB" id="A0AAW8WPJ5"/>
<dbReference type="GO" id="GO:0006310">
    <property type="term" value="P:DNA recombination"/>
    <property type="evidence" value="ECO:0007669"/>
    <property type="project" value="TreeGrafter"/>
</dbReference>
<dbReference type="Proteomes" id="UP001253287">
    <property type="component" value="Unassembled WGS sequence"/>
</dbReference>
<evidence type="ECO:0000256" key="3">
    <source>
        <dbReference type="ARBA" id="ARBA00012891"/>
    </source>
</evidence>
<evidence type="ECO:0000313" key="14">
    <source>
        <dbReference type="EMBL" id="MDT9610562.1"/>
    </source>
</evidence>
<dbReference type="Pfam" id="PF01131">
    <property type="entry name" value="Topoisom_bac"/>
    <property type="match status" value="1"/>
</dbReference>
<evidence type="ECO:0000256" key="9">
    <source>
        <dbReference type="ARBA" id="ARBA00032235"/>
    </source>
</evidence>
<dbReference type="GO" id="GO:0003677">
    <property type="term" value="F:DNA binding"/>
    <property type="evidence" value="ECO:0007669"/>
    <property type="project" value="UniProtKB-KW"/>
</dbReference>
<keyword evidence="11" id="KW-0175">Coiled coil</keyword>
<dbReference type="PANTHER" id="PTHR11390">
    <property type="entry name" value="PROKARYOTIC DNA TOPOISOMERASE"/>
    <property type="match status" value="1"/>
</dbReference>
<dbReference type="GO" id="GO:0006265">
    <property type="term" value="P:DNA topological change"/>
    <property type="evidence" value="ECO:0007669"/>
    <property type="project" value="InterPro"/>
</dbReference>
<dbReference type="Pfam" id="PF13342">
    <property type="entry name" value="Toprim_Crpt"/>
    <property type="match status" value="1"/>
</dbReference>
<dbReference type="EMBL" id="JAVTXN010000087">
    <property type="protein sequence ID" value="MDT9610562.1"/>
    <property type="molecule type" value="Genomic_DNA"/>
</dbReference>
<evidence type="ECO:0000259" key="12">
    <source>
        <dbReference type="PROSITE" id="PS50880"/>
    </source>
</evidence>
<keyword evidence="6 14" id="KW-0413">Isomerase</keyword>
<evidence type="ECO:0000256" key="8">
    <source>
        <dbReference type="ARBA" id="ARBA00031985"/>
    </source>
</evidence>
<comment type="catalytic activity">
    <reaction evidence="1">
        <text>ATP-independent breakage of single-stranded DNA, followed by passage and rejoining.</text>
        <dbReference type="EC" id="5.6.2.1"/>
    </reaction>
</comment>
<dbReference type="GO" id="GO:0043597">
    <property type="term" value="C:cytoplasmic replication fork"/>
    <property type="evidence" value="ECO:0007669"/>
    <property type="project" value="TreeGrafter"/>
</dbReference>
<feature type="coiled-coil region" evidence="11">
    <location>
        <begin position="404"/>
        <end position="431"/>
    </location>
</feature>
<dbReference type="PRINTS" id="PR00417">
    <property type="entry name" value="PRTPISMRASEI"/>
</dbReference>
<evidence type="ECO:0000256" key="1">
    <source>
        <dbReference type="ARBA" id="ARBA00000213"/>
    </source>
</evidence>
<dbReference type="GO" id="GO:0006281">
    <property type="term" value="P:DNA repair"/>
    <property type="evidence" value="ECO:0007669"/>
    <property type="project" value="TreeGrafter"/>
</dbReference>
<feature type="domain" description="Toprim" evidence="12">
    <location>
        <begin position="2"/>
        <end position="140"/>
    </location>
</feature>
<dbReference type="PROSITE" id="PS50880">
    <property type="entry name" value="TOPRIM"/>
    <property type="match status" value="1"/>
</dbReference>
<dbReference type="SMART" id="SM00436">
    <property type="entry name" value="TOP1Bc"/>
    <property type="match status" value="1"/>
</dbReference>
<evidence type="ECO:0000256" key="5">
    <source>
        <dbReference type="ARBA" id="ARBA00023125"/>
    </source>
</evidence>
<dbReference type="InterPro" id="IPR013825">
    <property type="entry name" value="Topo_IA_cen_sub2"/>
</dbReference>
<dbReference type="Gene3D" id="1.10.290.10">
    <property type="entry name" value="Topoisomerase I, domain 4"/>
    <property type="match status" value="2"/>
</dbReference>
<dbReference type="InterPro" id="IPR006171">
    <property type="entry name" value="TOPRIM_dom"/>
</dbReference>
<dbReference type="InterPro" id="IPR000380">
    <property type="entry name" value="Topo_IA"/>
</dbReference>
<evidence type="ECO:0000256" key="11">
    <source>
        <dbReference type="SAM" id="Coils"/>
    </source>
</evidence>
<evidence type="ECO:0000256" key="4">
    <source>
        <dbReference type="ARBA" id="ARBA00023029"/>
    </source>
</evidence>
<dbReference type="Pfam" id="PF01751">
    <property type="entry name" value="Toprim"/>
    <property type="match status" value="1"/>
</dbReference>
<dbReference type="Gene3D" id="3.40.50.140">
    <property type="match status" value="1"/>
</dbReference>
<evidence type="ECO:0000256" key="2">
    <source>
        <dbReference type="ARBA" id="ARBA00009446"/>
    </source>
</evidence>
<dbReference type="SMART" id="SM00437">
    <property type="entry name" value="TOP1Ac"/>
    <property type="match status" value="1"/>
</dbReference>
<proteinExistence type="inferred from homology"/>
<sequence length="805" mass="92738">MTTVILAEKEDQGRKYMTYLGIKHGLKATMASGSTSLDKNTTVVCASGHLIELEEPEYYDQAYKDRDNMKILPLIPSKFAYEVSPDAKFLFYQAKKELRKADTIIVATDNDFEGGAIAFNILWLSGILKLNKRILRSYPTAMEKKAILRQFQKNHLKPIDETWRQASAAIARSRSDWLIGMNLSRLYTHELYELGIPGNFAVGRVITATLSLICSWYEQISNFHEEPIYEMEGAIPGKDEPIILKSKVRIVGDGKHDAKQEYLKLLKKHRLLQKKMPGTVSQVVSETKQTTPPILMTKGDLYKEMKQVYGWPQKKAEDTMQINYEQGYQTYPRTDSGLIDEEEYDYMAKLFDQYLHAVGWDNKFKRYDMPDKWKKKYLIDSSSDSSAHLAIIPTEKIMPTPNEERDLIEKYAKLRKKAEEQKRLAKSSEGKKQAEELIRKYTYTPLTEAQRQMYEVVVKRSLSLFQPPYEYVSNKLVVDINGIDFSVQNTSKITDGWKAILPQSKKKRKKSGLTLGFDYRKAFKVGQQLTVTMHTAVGKTVPPKPLTVTQIFYKGGLMEKAYKYVENKEYAKILRSVKGLGTSATRDTALTSLQQKKYITVGKNDVITVTGNGWLINWLLKGMPVSSPVLTAKWEEEYQRIADGKDNPNLLIEATAKMINDQFNDFDKHWQPDKIKAFYKKVQGQFLKAVSFGKCPQCNKGDVVFIADKKNKGKWNRYSCTNKDCNFVIWSKFYNKKFTDNDIKKLIAGEKTHLLKGVKSKKGKKFDCWVKLKYDDKKQALVPQMIFPTRKMYAKDFNGRYHRTN</sequence>
<dbReference type="Gene3D" id="1.10.460.10">
    <property type="entry name" value="Topoisomerase I, domain 2"/>
    <property type="match status" value="2"/>
</dbReference>
<evidence type="ECO:0000256" key="10">
    <source>
        <dbReference type="ARBA" id="ARBA00032877"/>
    </source>
</evidence>
<dbReference type="InterPro" id="IPR003602">
    <property type="entry name" value="Topo_IA_DNA-bd_dom"/>
</dbReference>
<dbReference type="RefSeq" id="WP_315689335.1">
    <property type="nucleotide sequence ID" value="NZ_JAVTXG010000084.1"/>
</dbReference>
<feature type="domain" description="Topo IA-type catalytic" evidence="13">
    <location>
        <begin position="162"/>
        <end position="663"/>
    </location>
</feature>
<dbReference type="InterPro" id="IPR003601">
    <property type="entry name" value="Topo_IA_2"/>
</dbReference>
<evidence type="ECO:0000259" key="13">
    <source>
        <dbReference type="PROSITE" id="PS52039"/>
    </source>
</evidence>
<accession>A0AAW8WPJ5</accession>
<dbReference type="PANTHER" id="PTHR11390:SF21">
    <property type="entry name" value="DNA TOPOISOMERASE 3-ALPHA"/>
    <property type="match status" value="1"/>
</dbReference>
<dbReference type="InterPro" id="IPR023405">
    <property type="entry name" value="Topo_IA_core_domain"/>
</dbReference>
<evidence type="ECO:0000256" key="7">
    <source>
        <dbReference type="ARBA" id="ARBA00030003"/>
    </source>
</evidence>
<dbReference type="EC" id="5.6.2.1" evidence="3"/>
<gene>
    <name evidence="14" type="ORF">RON39_10720</name>
</gene>
<dbReference type="Gene3D" id="2.70.20.10">
    <property type="entry name" value="Topoisomerase I, domain 3"/>
    <property type="match status" value="2"/>
</dbReference>
<reference evidence="14" key="1">
    <citation type="submission" date="2023-08" db="EMBL/GenBank/DDBJ databases">
        <title>Lactobacillus from the Female Urinary Tract.</title>
        <authorList>
            <person name="Stegman N."/>
            <person name="Jackson B."/>
            <person name="Steiling M."/>
            <person name="Sedano C."/>
            <person name="Wolfe A."/>
            <person name="Putonti C."/>
        </authorList>
    </citation>
    <scope>NUCLEOTIDE SEQUENCE</scope>
    <source>
        <strain evidence="14">UMB5661</strain>
    </source>
</reference>
<evidence type="ECO:0000313" key="15">
    <source>
        <dbReference type="Proteomes" id="UP001253287"/>
    </source>
</evidence>
<dbReference type="PROSITE" id="PS52039">
    <property type="entry name" value="TOPO_IA_2"/>
    <property type="match status" value="1"/>
</dbReference>
<comment type="caution">
    <text evidence="14">The sequence shown here is derived from an EMBL/GenBank/DDBJ whole genome shotgun (WGS) entry which is preliminary data.</text>
</comment>
<protein>
    <recommendedName>
        <fullName evidence="3">DNA topoisomerase</fullName>
        <ecNumber evidence="3">5.6.2.1</ecNumber>
    </recommendedName>
    <alternativeName>
        <fullName evidence="10">Omega-protein</fullName>
    </alternativeName>
    <alternativeName>
        <fullName evidence="9">Relaxing enzyme</fullName>
    </alternativeName>
    <alternativeName>
        <fullName evidence="7">Swivelase</fullName>
    </alternativeName>
    <alternativeName>
        <fullName evidence="8">Untwisting enzyme</fullName>
    </alternativeName>
</protein>
<dbReference type="SUPFAM" id="SSF56712">
    <property type="entry name" value="Prokaryotic type I DNA topoisomerase"/>
    <property type="match status" value="1"/>
</dbReference>
<name>A0AAW8WPJ5_9LACO</name>
<keyword evidence="4" id="KW-0799">Topoisomerase</keyword>
<dbReference type="InterPro" id="IPR013826">
    <property type="entry name" value="Topo_IA_cen_sub3"/>
</dbReference>
<dbReference type="InterPro" id="IPR013497">
    <property type="entry name" value="Topo_IA_cen"/>
</dbReference>
<organism evidence="14 15">
    <name type="scientific">Lactobacillus crispatus</name>
    <dbReference type="NCBI Taxonomy" id="47770"/>
    <lineage>
        <taxon>Bacteria</taxon>
        <taxon>Bacillati</taxon>
        <taxon>Bacillota</taxon>
        <taxon>Bacilli</taxon>
        <taxon>Lactobacillales</taxon>
        <taxon>Lactobacillaceae</taxon>
        <taxon>Lactobacillus</taxon>
    </lineage>
</organism>
<dbReference type="InterPro" id="IPR013824">
    <property type="entry name" value="Topo_IA_cen_sub1"/>
</dbReference>
<dbReference type="GO" id="GO:0003917">
    <property type="term" value="F:DNA topoisomerase type I (single strand cut, ATP-independent) activity"/>
    <property type="evidence" value="ECO:0007669"/>
    <property type="project" value="UniProtKB-EC"/>
</dbReference>
<dbReference type="InterPro" id="IPR025589">
    <property type="entry name" value="Toprim_C_rpt"/>
</dbReference>